<name>A0ABN1K002_9BURK</name>
<accession>A0ABN1K002</accession>
<proteinExistence type="predicted"/>
<dbReference type="EMBL" id="BAAAEW010000011">
    <property type="protein sequence ID" value="GAA0750223.1"/>
    <property type="molecule type" value="Genomic_DNA"/>
</dbReference>
<feature type="chain" id="PRO_5045508331" description="Thioredoxin domain-containing protein" evidence="1">
    <location>
        <begin position="32"/>
        <end position="182"/>
    </location>
</feature>
<dbReference type="Gene3D" id="3.40.30.10">
    <property type="entry name" value="Glutaredoxin"/>
    <property type="match status" value="1"/>
</dbReference>
<dbReference type="InterPro" id="IPR036249">
    <property type="entry name" value="Thioredoxin-like_sf"/>
</dbReference>
<gene>
    <name evidence="2" type="ORF">GCM10009107_21640</name>
</gene>
<protein>
    <recommendedName>
        <fullName evidence="4">Thioredoxin domain-containing protein</fullName>
    </recommendedName>
</protein>
<evidence type="ECO:0008006" key="4">
    <source>
        <dbReference type="Google" id="ProtNLM"/>
    </source>
</evidence>
<feature type="signal peptide" evidence="1">
    <location>
        <begin position="1"/>
        <end position="31"/>
    </location>
</feature>
<evidence type="ECO:0000313" key="2">
    <source>
        <dbReference type="EMBL" id="GAA0750223.1"/>
    </source>
</evidence>
<evidence type="ECO:0000256" key="1">
    <source>
        <dbReference type="SAM" id="SignalP"/>
    </source>
</evidence>
<comment type="caution">
    <text evidence="2">The sequence shown here is derived from an EMBL/GenBank/DDBJ whole genome shotgun (WGS) entry which is preliminary data.</text>
</comment>
<keyword evidence="1" id="KW-0732">Signal</keyword>
<keyword evidence="3" id="KW-1185">Reference proteome</keyword>
<evidence type="ECO:0000313" key="3">
    <source>
        <dbReference type="Proteomes" id="UP001500279"/>
    </source>
</evidence>
<organism evidence="2 3">
    <name type="scientific">Ideonella azotifigens</name>
    <dbReference type="NCBI Taxonomy" id="513160"/>
    <lineage>
        <taxon>Bacteria</taxon>
        <taxon>Pseudomonadati</taxon>
        <taxon>Pseudomonadota</taxon>
        <taxon>Betaproteobacteria</taxon>
        <taxon>Burkholderiales</taxon>
        <taxon>Sphaerotilaceae</taxon>
        <taxon>Ideonella</taxon>
    </lineage>
</organism>
<reference evidence="3" key="1">
    <citation type="journal article" date="2019" name="Int. J. Syst. Evol. Microbiol.">
        <title>The Global Catalogue of Microorganisms (GCM) 10K type strain sequencing project: providing services to taxonomists for standard genome sequencing and annotation.</title>
        <authorList>
            <consortium name="The Broad Institute Genomics Platform"/>
            <consortium name="The Broad Institute Genome Sequencing Center for Infectious Disease"/>
            <person name="Wu L."/>
            <person name="Ma J."/>
        </authorList>
    </citation>
    <scope>NUCLEOTIDE SEQUENCE [LARGE SCALE GENOMIC DNA]</scope>
    <source>
        <strain evidence="3">JCM 15503</strain>
    </source>
</reference>
<dbReference type="SUPFAM" id="SSF52833">
    <property type="entry name" value="Thioredoxin-like"/>
    <property type="match status" value="1"/>
</dbReference>
<dbReference type="Proteomes" id="UP001500279">
    <property type="component" value="Unassembled WGS sequence"/>
</dbReference>
<sequence>MMASPRLGRLLARVFCAALLTLLGAATHALGIPPAYEPLVVEPGGGPERAEFDLGPALARAQRENKRLYVYLGASDCPYCRRYENFLGKHAGELVSHFKPWIVVDLRSTLSTTANKLFIRVGNKSLPYLEFQRSIGDERTRMLVYPSVWLFDPQLKPLMQMPAGTGTFETVEEQLEILQLVQ</sequence>